<protein>
    <recommendedName>
        <fullName evidence="5">Glycosyltransferase 2-like domain-containing protein</fullName>
    </recommendedName>
</protein>
<dbReference type="Gene3D" id="3.90.550.10">
    <property type="entry name" value="Spore Coat Polysaccharide Biosynthesis Protein SpsA, Chain A"/>
    <property type="match status" value="1"/>
</dbReference>
<comment type="pathway">
    <text evidence="1">Cell wall biogenesis; cell wall polysaccharide biosynthesis.</text>
</comment>
<dbReference type="PANTHER" id="PTHR43179:SF12">
    <property type="entry name" value="GALACTOFURANOSYLTRANSFERASE GLFT2"/>
    <property type="match status" value="1"/>
</dbReference>
<evidence type="ECO:0000313" key="6">
    <source>
        <dbReference type="EMBL" id="RFA14859.1"/>
    </source>
</evidence>
<dbReference type="EMBL" id="NBXB01000027">
    <property type="protein sequence ID" value="RFA14859.1"/>
    <property type="molecule type" value="Genomic_DNA"/>
</dbReference>
<keyword evidence="4" id="KW-0808">Transferase</keyword>
<dbReference type="AlphaFoldDB" id="A0A3E0VZC8"/>
<sequence>MNAHGVTGQTAARTLVVAVLTFRRPVDLAGILPMLVAQLHDVRDGVAGSEPVAGMVVAGSVLVIDNDPAGSARGTVEDAVSGMPDDDRALVRYAHEPTPGIAAARNRALEVARGADLLVFIDDDERPTEHWLRSLLDVQERTGAAAVAGPVVSDYEVEPGPWIVAGRYFERRHLADGSPITVAATNNLLLDLAFTDALGLRFDTTLGVIGGEDTLFTRQIVEGGGRMFWAAGAGVVDVVPRNRVTKKWVVLRAFSSGNSWSVTTLMLLQGRSPERLAAQLGLTLRGALRGAAGTGQIVAGILLGSLEHRARGTRTLARGAGMISGAWGYSYEEYRRA</sequence>
<evidence type="ECO:0000259" key="5">
    <source>
        <dbReference type="Pfam" id="PF00535"/>
    </source>
</evidence>
<dbReference type="InterPro" id="IPR029044">
    <property type="entry name" value="Nucleotide-diphossugar_trans"/>
</dbReference>
<evidence type="ECO:0000256" key="4">
    <source>
        <dbReference type="ARBA" id="ARBA00022679"/>
    </source>
</evidence>
<comment type="caution">
    <text evidence="6">The sequence shown here is derived from an EMBL/GenBank/DDBJ whole genome shotgun (WGS) entry which is preliminary data.</text>
</comment>
<evidence type="ECO:0000256" key="3">
    <source>
        <dbReference type="ARBA" id="ARBA00022676"/>
    </source>
</evidence>
<evidence type="ECO:0000256" key="1">
    <source>
        <dbReference type="ARBA" id="ARBA00004776"/>
    </source>
</evidence>
<comment type="similarity">
    <text evidence="2">Belongs to the glycosyltransferase 2 family.</text>
</comment>
<dbReference type="SUPFAM" id="SSF53448">
    <property type="entry name" value="Nucleotide-diphospho-sugar transferases"/>
    <property type="match status" value="1"/>
</dbReference>
<gene>
    <name evidence="6" type="ORF">B7R22_07915</name>
</gene>
<dbReference type="CDD" id="cd00761">
    <property type="entry name" value="Glyco_tranf_GTA_type"/>
    <property type="match status" value="1"/>
</dbReference>
<evidence type="ECO:0000313" key="7">
    <source>
        <dbReference type="Proteomes" id="UP000256541"/>
    </source>
</evidence>
<proteinExistence type="inferred from homology"/>
<evidence type="ECO:0000256" key="2">
    <source>
        <dbReference type="ARBA" id="ARBA00006739"/>
    </source>
</evidence>
<dbReference type="RefSeq" id="WP_116411435.1">
    <property type="nucleotide sequence ID" value="NZ_NBXB01000027.1"/>
</dbReference>
<reference evidence="6 7" key="1">
    <citation type="submission" date="2017-04" db="EMBL/GenBank/DDBJ databases">
        <title>Comparative genome analysis of Subtercola boreus.</title>
        <authorList>
            <person name="Cho Y.-J."/>
            <person name="Cho A."/>
            <person name="Kim O.-S."/>
            <person name="Lee J.-I."/>
        </authorList>
    </citation>
    <scope>NUCLEOTIDE SEQUENCE [LARGE SCALE GENOMIC DNA]</scope>
    <source>
        <strain evidence="6 7">P27479</strain>
    </source>
</reference>
<dbReference type="PANTHER" id="PTHR43179">
    <property type="entry name" value="RHAMNOSYLTRANSFERASE WBBL"/>
    <property type="match status" value="1"/>
</dbReference>
<name>A0A3E0VZC8_9MICO</name>
<feature type="domain" description="Glycosyltransferase 2-like" evidence="5">
    <location>
        <begin position="70"/>
        <end position="163"/>
    </location>
</feature>
<dbReference type="GO" id="GO:0016757">
    <property type="term" value="F:glycosyltransferase activity"/>
    <property type="evidence" value="ECO:0007669"/>
    <property type="project" value="UniProtKB-KW"/>
</dbReference>
<keyword evidence="3" id="KW-0328">Glycosyltransferase</keyword>
<dbReference type="OrthoDB" id="3180470at2"/>
<dbReference type="InterPro" id="IPR001173">
    <property type="entry name" value="Glyco_trans_2-like"/>
</dbReference>
<organism evidence="6 7">
    <name type="scientific">Subtercola boreus</name>
    <dbReference type="NCBI Taxonomy" id="120213"/>
    <lineage>
        <taxon>Bacteria</taxon>
        <taxon>Bacillati</taxon>
        <taxon>Actinomycetota</taxon>
        <taxon>Actinomycetes</taxon>
        <taxon>Micrococcales</taxon>
        <taxon>Microbacteriaceae</taxon>
        <taxon>Subtercola</taxon>
    </lineage>
</organism>
<dbReference type="Pfam" id="PF00535">
    <property type="entry name" value="Glycos_transf_2"/>
    <property type="match status" value="1"/>
</dbReference>
<dbReference type="Proteomes" id="UP000256541">
    <property type="component" value="Unassembled WGS sequence"/>
</dbReference>
<accession>A0A3E0VZC8</accession>